<feature type="domain" description="EamA" evidence="2">
    <location>
        <begin position="28"/>
        <end position="105"/>
    </location>
</feature>
<dbReference type="Pfam" id="PF00892">
    <property type="entry name" value="EamA"/>
    <property type="match status" value="1"/>
</dbReference>
<dbReference type="Proteomes" id="UP000268469">
    <property type="component" value="Unassembled WGS sequence"/>
</dbReference>
<name>A0A660SCQ2_UNCW3</name>
<reference evidence="3 4" key="1">
    <citation type="submission" date="2018-06" db="EMBL/GenBank/DDBJ databases">
        <title>Extensive metabolic versatility and redundancy in microbially diverse, dynamic hydrothermal sediments.</title>
        <authorList>
            <person name="Dombrowski N."/>
            <person name="Teske A."/>
            <person name="Baker B.J."/>
        </authorList>
    </citation>
    <scope>NUCLEOTIDE SEQUENCE [LARGE SCALE GENOMIC DNA]</scope>
    <source>
        <strain evidence="3">B36_G15</strain>
    </source>
</reference>
<organism evidence="3 4">
    <name type="scientific">candidate division WOR-3 bacterium</name>
    <dbReference type="NCBI Taxonomy" id="2052148"/>
    <lineage>
        <taxon>Bacteria</taxon>
        <taxon>Bacteria division WOR-3</taxon>
    </lineage>
</organism>
<keyword evidence="1" id="KW-1133">Transmembrane helix</keyword>
<dbReference type="InterPro" id="IPR000620">
    <property type="entry name" value="EamA_dom"/>
</dbReference>
<accession>A0A660SCQ2</accession>
<dbReference type="AlphaFoldDB" id="A0A660SCQ2"/>
<keyword evidence="1" id="KW-0472">Membrane</keyword>
<evidence type="ECO:0000313" key="3">
    <source>
        <dbReference type="EMBL" id="RKX68564.1"/>
    </source>
</evidence>
<keyword evidence="1" id="KW-0812">Transmembrane</keyword>
<evidence type="ECO:0000313" key="4">
    <source>
        <dbReference type="Proteomes" id="UP000268469"/>
    </source>
</evidence>
<evidence type="ECO:0000259" key="2">
    <source>
        <dbReference type="Pfam" id="PF00892"/>
    </source>
</evidence>
<dbReference type="GO" id="GO:0016020">
    <property type="term" value="C:membrane"/>
    <property type="evidence" value="ECO:0007669"/>
    <property type="project" value="InterPro"/>
</dbReference>
<comment type="caution">
    <text evidence="3">The sequence shown here is derived from an EMBL/GenBank/DDBJ whole genome shotgun (WGS) entry which is preliminary data.</text>
</comment>
<protein>
    <recommendedName>
        <fullName evidence="2">EamA domain-containing protein</fullName>
    </recommendedName>
</protein>
<feature type="transmembrane region" description="Helical" evidence="1">
    <location>
        <begin position="57"/>
        <end position="77"/>
    </location>
</feature>
<sequence length="110" mass="12433">MNWVFPLMRLSNAIRWPGIPILMSKRYLGIGAVLGASLMWAIEPVLAKLSYHTTDFLQTFLTRILFALITITIYLTSKRKGIKILRSDLPRLLYLSLIATLLPISATSMP</sequence>
<feature type="transmembrane region" description="Helical" evidence="1">
    <location>
        <begin position="89"/>
        <end position="106"/>
    </location>
</feature>
<evidence type="ECO:0000256" key="1">
    <source>
        <dbReference type="SAM" id="Phobius"/>
    </source>
</evidence>
<gene>
    <name evidence="3" type="ORF">DRP53_10485</name>
</gene>
<dbReference type="EMBL" id="QNBE01000149">
    <property type="protein sequence ID" value="RKX68564.1"/>
    <property type="molecule type" value="Genomic_DNA"/>
</dbReference>
<proteinExistence type="predicted"/>